<dbReference type="OrthoDB" id="3357846at2759"/>
<dbReference type="STRING" id="1305764.R9P973"/>
<feature type="transmembrane region" description="Helical" evidence="6">
    <location>
        <begin position="395"/>
        <end position="414"/>
    </location>
</feature>
<dbReference type="GO" id="GO:0015244">
    <property type="term" value="F:fluconazole transmembrane transporter activity"/>
    <property type="evidence" value="ECO:0007669"/>
    <property type="project" value="TreeGrafter"/>
</dbReference>
<protein>
    <submittedName>
        <fullName evidence="7">Transporter</fullName>
    </submittedName>
</protein>
<feature type="transmembrane region" description="Helical" evidence="6">
    <location>
        <begin position="225"/>
        <end position="253"/>
    </location>
</feature>
<dbReference type="HOGENOM" id="CLU_008455_11_1_1"/>
<keyword evidence="4 6" id="KW-0472">Membrane</keyword>
<feature type="transmembrane region" description="Helical" evidence="6">
    <location>
        <begin position="474"/>
        <end position="494"/>
    </location>
</feature>
<evidence type="ECO:0000256" key="3">
    <source>
        <dbReference type="ARBA" id="ARBA00022989"/>
    </source>
</evidence>
<dbReference type="RefSeq" id="XP_012191384.1">
    <property type="nucleotide sequence ID" value="XM_012335994.1"/>
</dbReference>
<organism evidence="7 8">
    <name type="scientific">Pseudozyma hubeiensis (strain SY62)</name>
    <name type="common">Yeast</name>
    <dbReference type="NCBI Taxonomy" id="1305764"/>
    <lineage>
        <taxon>Eukaryota</taxon>
        <taxon>Fungi</taxon>
        <taxon>Dikarya</taxon>
        <taxon>Basidiomycota</taxon>
        <taxon>Ustilaginomycotina</taxon>
        <taxon>Ustilaginomycetes</taxon>
        <taxon>Ustilaginales</taxon>
        <taxon>Ustilaginaceae</taxon>
        <taxon>Pseudozyma</taxon>
    </lineage>
</organism>
<dbReference type="Gene3D" id="1.20.1250.20">
    <property type="entry name" value="MFS general substrate transporter like domains"/>
    <property type="match status" value="1"/>
</dbReference>
<evidence type="ECO:0000256" key="5">
    <source>
        <dbReference type="SAM" id="MobiDB-lite"/>
    </source>
</evidence>
<dbReference type="InterPro" id="IPR011701">
    <property type="entry name" value="MFS"/>
</dbReference>
<dbReference type="Pfam" id="PF07690">
    <property type="entry name" value="MFS_1"/>
    <property type="match status" value="1"/>
</dbReference>
<dbReference type="PANTHER" id="PTHR23502">
    <property type="entry name" value="MAJOR FACILITATOR SUPERFAMILY"/>
    <property type="match status" value="1"/>
</dbReference>
<name>R9P973_PSEHS</name>
<dbReference type="EMBL" id="DF238811">
    <property type="protein sequence ID" value="GAC97797.1"/>
    <property type="molecule type" value="Genomic_DNA"/>
</dbReference>
<dbReference type="Proteomes" id="UP000014071">
    <property type="component" value="Unassembled WGS sequence"/>
</dbReference>
<keyword evidence="2 6" id="KW-0812">Transmembrane</keyword>
<feature type="transmembrane region" description="Helical" evidence="6">
    <location>
        <begin position="434"/>
        <end position="454"/>
    </location>
</feature>
<reference evidence="8" key="1">
    <citation type="journal article" date="2013" name="Genome Announc.">
        <title>Draft genome sequence of the basidiomycetous yeast-like fungus Pseudozyma hubeiensis SY62, which produces an abundant amount of the biosurfactant mannosylerythritol lipids.</title>
        <authorList>
            <person name="Konishi M."/>
            <person name="Hatada Y."/>
            <person name="Horiuchi J."/>
        </authorList>
    </citation>
    <scope>NUCLEOTIDE SEQUENCE [LARGE SCALE GENOMIC DNA]</scope>
    <source>
        <strain evidence="8">SY62</strain>
    </source>
</reference>
<feature type="transmembrane region" description="Helical" evidence="6">
    <location>
        <begin position="285"/>
        <end position="307"/>
    </location>
</feature>
<gene>
    <name evidence="7" type="ORF">PHSY_005384</name>
</gene>
<dbReference type="InterPro" id="IPR036259">
    <property type="entry name" value="MFS_trans_sf"/>
</dbReference>
<dbReference type="AlphaFoldDB" id="R9P973"/>
<evidence type="ECO:0000313" key="7">
    <source>
        <dbReference type="EMBL" id="GAC97797.1"/>
    </source>
</evidence>
<evidence type="ECO:0000256" key="1">
    <source>
        <dbReference type="ARBA" id="ARBA00004141"/>
    </source>
</evidence>
<feature type="transmembrane region" description="Helical" evidence="6">
    <location>
        <begin position="182"/>
        <end position="204"/>
    </location>
</feature>
<keyword evidence="8" id="KW-1185">Reference proteome</keyword>
<feature type="transmembrane region" description="Helical" evidence="6">
    <location>
        <begin position="155"/>
        <end position="176"/>
    </location>
</feature>
<accession>R9P973</accession>
<feature type="compositionally biased region" description="Polar residues" evidence="5">
    <location>
        <begin position="59"/>
        <end position="74"/>
    </location>
</feature>
<evidence type="ECO:0000256" key="6">
    <source>
        <dbReference type="SAM" id="Phobius"/>
    </source>
</evidence>
<feature type="compositionally biased region" description="Polar residues" evidence="5">
    <location>
        <begin position="90"/>
        <end position="104"/>
    </location>
</feature>
<feature type="transmembrane region" description="Helical" evidence="6">
    <location>
        <begin position="319"/>
        <end position="337"/>
    </location>
</feature>
<evidence type="ECO:0000256" key="4">
    <source>
        <dbReference type="ARBA" id="ARBA00023136"/>
    </source>
</evidence>
<feature type="region of interest" description="Disordered" evidence="5">
    <location>
        <begin position="59"/>
        <end position="104"/>
    </location>
</feature>
<evidence type="ECO:0000313" key="8">
    <source>
        <dbReference type="Proteomes" id="UP000014071"/>
    </source>
</evidence>
<dbReference type="PANTHER" id="PTHR23502:SF23">
    <property type="entry name" value="FLUCONAZOLE RESISTANCE PROTEIN 1"/>
    <property type="match status" value="1"/>
</dbReference>
<dbReference type="eggNOG" id="KOG0255">
    <property type="taxonomic scope" value="Eukaryota"/>
</dbReference>
<keyword evidence="3 6" id="KW-1133">Transmembrane helix</keyword>
<feature type="transmembrane region" description="Helical" evidence="6">
    <location>
        <begin position="500"/>
        <end position="520"/>
    </location>
</feature>
<dbReference type="FunFam" id="1.20.1250.20:FF:000011">
    <property type="entry name" value="MFS multidrug transporter, putative"/>
    <property type="match status" value="1"/>
</dbReference>
<evidence type="ECO:0000256" key="2">
    <source>
        <dbReference type="ARBA" id="ARBA00022692"/>
    </source>
</evidence>
<dbReference type="GO" id="GO:0005886">
    <property type="term" value="C:plasma membrane"/>
    <property type="evidence" value="ECO:0007669"/>
    <property type="project" value="TreeGrafter"/>
</dbReference>
<dbReference type="GO" id="GO:1990961">
    <property type="term" value="P:xenobiotic detoxification by transmembrane export across the plasma membrane"/>
    <property type="evidence" value="ECO:0007669"/>
    <property type="project" value="TreeGrafter"/>
</dbReference>
<comment type="subcellular location">
    <subcellularLocation>
        <location evidence="1">Membrane</location>
        <topology evidence="1">Multi-pass membrane protein</topology>
    </subcellularLocation>
</comment>
<dbReference type="CDD" id="cd17323">
    <property type="entry name" value="MFS_Tpo1_MDR_like"/>
    <property type="match status" value="1"/>
</dbReference>
<dbReference type="SUPFAM" id="SSF103473">
    <property type="entry name" value="MFS general substrate transporter"/>
    <property type="match status" value="1"/>
</dbReference>
<dbReference type="GeneID" id="24110663"/>
<proteinExistence type="predicted"/>
<sequence>MRQQKHHTVESLPWYQDTIWARLINKLSYGKYFPHLEQRVSFVPEQYLPGYKSKLFSQQQLRQHEPISSSTSLSVRGPSLDGNLGKAEQGQPTSPEDISQNNVSFQKDGTGAIKEGNNLEIPPNDMNKEEDPYLVHWSGPDDPQNPLNWSPERKIFVTGLVCLLTFSVYLGSAIYTPGIVLIADYFGVGTVTATLGLTLFVVGYGTGPMLGLTAASEIPAIGRTLPYVITLFFFFILQIPTALTSNIAGLMVLRFLTGLFGSPPLATGGASIGDMFEPTTRPFAMGAWGISAILGPVLGPVIGGFAAQHYGVQGFRWTIWPLLMLSGFTLIVLVVALPETSSSNILFRRCKRLRQITNNMHLRTKGEMMIAHLTGKEIALMTFVRPFVLSFTEPIVLGINLHIGLVYGILYLWFECFPIVFVETYGFNLGEQGLAFFGIIVGAILAYSAFCLWVKYSYVPLYVEKKGKVGPEKWLEPAIVAAWAIPICMFGFGWTANRSIHWIVPIIFSAFFAIGTFPLFQCGLAYLADCYPDYLASVFSGNDFFRSGIGAALPLQSAEKWARSISSRMGMLLDRLHFFGHGSHPAVALQVRTQAACMVFVRSRPRNAQLEHPLPVFLPRYCICRMSQSSKSHSALHIANTSRSRVSASGRSVTRCVDKIIDRV</sequence>